<evidence type="ECO:0000256" key="1">
    <source>
        <dbReference type="SAM" id="Phobius"/>
    </source>
</evidence>
<name>A0A3A5M1V8_9MICC</name>
<dbReference type="AlphaFoldDB" id="A0A3A5M1V8"/>
<sequence length="78" mass="8143">MYQQPLAGPIVQMKAEGQSDQAEGDLKQKRAQILGSACKIGGDRRPRLVASLATAWAAMSVLLLANGPVIIAAGLITL</sequence>
<feature type="transmembrane region" description="Helical" evidence="1">
    <location>
        <begin position="49"/>
        <end position="76"/>
    </location>
</feature>
<dbReference type="Proteomes" id="UP000272560">
    <property type="component" value="Unassembled WGS sequence"/>
</dbReference>
<proteinExistence type="predicted"/>
<protein>
    <submittedName>
        <fullName evidence="2">Uncharacterized protein</fullName>
    </submittedName>
</protein>
<keyword evidence="1" id="KW-0812">Transmembrane</keyword>
<gene>
    <name evidence="2" type="ORF">D6T63_16965</name>
</gene>
<comment type="caution">
    <text evidence="2">The sequence shown here is derived from an EMBL/GenBank/DDBJ whole genome shotgun (WGS) entry which is preliminary data.</text>
</comment>
<keyword evidence="1" id="KW-1133">Transmembrane helix</keyword>
<accession>A0A3A5M1V8</accession>
<keyword evidence="1" id="KW-0472">Membrane</keyword>
<keyword evidence="3" id="KW-1185">Reference proteome</keyword>
<organism evidence="2 3">
    <name type="scientific">Arthrobacter cheniae</name>
    <dbReference type="NCBI Taxonomy" id="1258888"/>
    <lineage>
        <taxon>Bacteria</taxon>
        <taxon>Bacillati</taxon>
        <taxon>Actinomycetota</taxon>
        <taxon>Actinomycetes</taxon>
        <taxon>Micrococcales</taxon>
        <taxon>Micrococcaceae</taxon>
        <taxon>Arthrobacter</taxon>
    </lineage>
</organism>
<evidence type="ECO:0000313" key="2">
    <source>
        <dbReference type="EMBL" id="RJT75957.1"/>
    </source>
</evidence>
<reference evidence="2 3" key="1">
    <citation type="submission" date="2018-09" db="EMBL/GenBank/DDBJ databases">
        <title>Novel species of Arthrobacter.</title>
        <authorList>
            <person name="Liu Q."/>
            <person name="Xin Y.-H."/>
        </authorList>
    </citation>
    <scope>NUCLEOTIDE SEQUENCE [LARGE SCALE GENOMIC DNA]</scope>
    <source>
        <strain evidence="2 3">Hz2</strain>
    </source>
</reference>
<dbReference type="EMBL" id="QZVT01000013">
    <property type="protein sequence ID" value="RJT75957.1"/>
    <property type="molecule type" value="Genomic_DNA"/>
</dbReference>
<evidence type="ECO:0000313" key="3">
    <source>
        <dbReference type="Proteomes" id="UP000272560"/>
    </source>
</evidence>